<reference evidence="10 11" key="1">
    <citation type="submission" date="2024-04" db="EMBL/GenBank/DDBJ databases">
        <title>Novel species of the genus Ideonella isolated from streams.</title>
        <authorList>
            <person name="Lu H."/>
        </authorList>
    </citation>
    <scope>NUCLEOTIDE SEQUENCE [LARGE SCALE GENOMIC DNA]</scope>
    <source>
        <strain evidence="10 11">BYS139W</strain>
    </source>
</reference>
<comment type="similarity">
    <text evidence="7">Belongs to the Pal lipoprotein family.</text>
</comment>
<dbReference type="InterPro" id="IPR039001">
    <property type="entry name" value="Pal"/>
</dbReference>
<comment type="subunit">
    <text evidence="7">The Tol-Pal system is composed of five core proteins: the inner membrane proteins TolA, TolQ and TolR, the periplasmic protein TolB and the outer membrane protein Pal. They form a network linking the inner and outer membranes and the peptidoglycan layer.</text>
</comment>
<organism evidence="10 11">
    <name type="scientific">Pseudaquabacterium rugosum</name>
    <dbReference type="NCBI Taxonomy" id="2984194"/>
    <lineage>
        <taxon>Bacteria</taxon>
        <taxon>Pseudomonadati</taxon>
        <taxon>Pseudomonadota</taxon>
        <taxon>Betaproteobacteria</taxon>
        <taxon>Burkholderiales</taxon>
        <taxon>Sphaerotilaceae</taxon>
        <taxon>Pseudaquabacterium</taxon>
    </lineage>
</organism>
<dbReference type="InterPro" id="IPR006665">
    <property type="entry name" value="OmpA-like"/>
</dbReference>
<evidence type="ECO:0000256" key="6">
    <source>
        <dbReference type="ARBA" id="ARBA00023288"/>
    </source>
</evidence>
<dbReference type="HAMAP" id="MF_02204">
    <property type="entry name" value="Pal"/>
    <property type="match status" value="1"/>
</dbReference>
<evidence type="ECO:0000313" key="10">
    <source>
        <dbReference type="EMBL" id="MEK8024983.1"/>
    </source>
</evidence>
<dbReference type="InterPro" id="IPR050330">
    <property type="entry name" value="Bact_OuterMem_StrucFunc"/>
</dbReference>
<dbReference type="Pfam" id="PF00691">
    <property type="entry name" value="OmpA"/>
    <property type="match status" value="1"/>
</dbReference>
<dbReference type="InterPro" id="IPR036737">
    <property type="entry name" value="OmpA-like_sf"/>
</dbReference>
<gene>
    <name evidence="7" type="primary">pal</name>
    <name evidence="10" type="ORF">AACH11_03285</name>
</gene>
<feature type="domain" description="OmpA-like" evidence="9">
    <location>
        <begin position="119"/>
        <end position="233"/>
    </location>
</feature>
<comment type="subcellular location">
    <subcellularLocation>
        <location evidence="1">Cell outer membrane</location>
    </subcellularLocation>
</comment>
<keyword evidence="5" id="KW-0998">Cell outer membrane</keyword>
<name>A0ABU9B548_9BURK</name>
<evidence type="ECO:0000256" key="5">
    <source>
        <dbReference type="ARBA" id="ARBA00023237"/>
    </source>
</evidence>
<evidence type="ECO:0000256" key="3">
    <source>
        <dbReference type="ARBA" id="ARBA00023136"/>
    </source>
</evidence>
<dbReference type="Gene3D" id="3.30.1330.60">
    <property type="entry name" value="OmpA-like domain"/>
    <property type="match status" value="1"/>
</dbReference>
<keyword evidence="2" id="KW-0732">Signal</keyword>
<protein>
    <recommendedName>
        <fullName evidence="7">Peptidoglycan-associated protein</fullName>
    </recommendedName>
</protein>
<dbReference type="CDD" id="cd07185">
    <property type="entry name" value="OmpA_C-like"/>
    <property type="match status" value="1"/>
</dbReference>
<evidence type="ECO:0000256" key="7">
    <source>
        <dbReference type="HAMAP-Rule" id="MF_02204"/>
    </source>
</evidence>
<dbReference type="PANTHER" id="PTHR30329">
    <property type="entry name" value="STATOR ELEMENT OF FLAGELLAR MOTOR COMPLEX"/>
    <property type="match status" value="1"/>
</dbReference>
<dbReference type="Proteomes" id="UP001368500">
    <property type="component" value="Unassembled WGS sequence"/>
</dbReference>
<proteinExistence type="inferred from homology"/>
<evidence type="ECO:0000256" key="4">
    <source>
        <dbReference type="ARBA" id="ARBA00023139"/>
    </source>
</evidence>
<dbReference type="PANTHER" id="PTHR30329:SF21">
    <property type="entry name" value="LIPOPROTEIN YIAD-RELATED"/>
    <property type="match status" value="1"/>
</dbReference>
<evidence type="ECO:0000313" key="11">
    <source>
        <dbReference type="Proteomes" id="UP001368500"/>
    </source>
</evidence>
<keyword evidence="3 8" id="KW-0472">Membrane</keyword>
<dbReference type="SUPFAM" id="SSF103088">
    <property type="entry name" value="OmpA-like"/>
    <property type="match status" value="1"/>
</dbReference>
<evidence type="ECO:0000259" key="9">
    <source>
        <dbReference type="PROSITE" id="PS51123"/>
    </source>
</evidence>
<evidence type="ECO:0000256" key="2">
    <source>
        <dbReference type="ARBA" id="ARBA00022729"/>
    </source>
</evidence>
<dbReference type="RefSeq" id="WP_341372768.1">
    <property type="nucleotide sequence ID" value="NZ_JBBUTF010000003.1"/>
</dbReference>
<keyword evidence="7" id="KW-0132">Cell division</keyword>
<keyword evidence="6" id="KW-0449">Lipoprotein</keyword>
<evidence type="ECO:0000256" key="1">
    <source>
        <dbReference type="ARBA" id="ARBA00004442"/>
    </source>
</evidence>
<dbReference type="EMBL" id="JBBUTF010000003">
    <property type="protein sequence ID" value="MEK8024983.1"/>
    <property type="molecule type" value="Genomic_DNA"/>
</dbReference>
<keyword evidence="11" id="KW-1185">Reference proteome</keyword>
<accession>A0ABU9B548</accession>
<sequence length="233" mass="24106">MSHEHRLSPPRSSGASAPRAGRWPLLALTALSVLAAGCSTPIKLDDTPVESRDIGGAAAASAPASAAVAPVRTQPVEDPLVATTRVLPQSRVASVELVPRGAGAGGAVTGEGSAAGTAVDATPVGDGRTVFFDYDSDVVQPQYQGVVDAQARRLAAARSLRLTVEGHTDARGGSEYNLALGQKRAEAVVRALQLLGADPARLDAVSYGKERPLANGQDEVSFARNRRAELRDR</sequence>
<keyword evidence="4" id="KW-0564">Palmitate</keyword>
<comment type="function">
    <text evidence="7">Part of the Tol-Pal system, which plays a role in outer membrane invagination during cell division and is important for maintaining outer membrane integrity.</text>
</comment>
<dbReference type="InterPro" id="IPR006664">
    <property type="entry name" value="OMP_bac"/>
</dbReference>
<comment type="caution">
    <text evidence="10">The sequence shown here is derived from an EMBL/GenBank/DDBJ whole genome shotgun (WGS) entry which is preliminary data.</text>
</comment>
<evidence type="ECO:0000256" key="8">
    <source>
        <dbReference type="PROSITE-ProRule" id="PRU00473"/>
    </source>
</evidence>
<keyword evidence="7" id="KW-0131">Cell cycle</keyword>
<dbReference type="PROSITE" id="PS51123">
    <property type="entry name" value="OMPA_2"/>
    <property type="match status" value="1"/>
</dbReference>
<dbReference type="PRINTS" id="PR01021">
    <property type="entry name" value="OMPADOMAIN"/>
</dbReference>